<feature type="repeat" description="WD" evidence="3">
    <location>
        <begin position="146"/>
        <end position="179"/>
    </location>
</feature>
<dbReference type="PRINTS" id="PR00320">
    <property type="entry name" value="GPROTEINBRPT"/>
</dbReference>
<evidence type="ECO:0000256" key="1">
    <source>
        <dbReference type="ARBA" id="ARBA00022574"/>
    </source>
</evidence>
<evidence type="ECO:0000313" key="4">
    <source>
        <dbReference type="EMBL" id="KAF8880355.1"/>
    </source>
</evidence>
<feature type="repeat" description="WD" evidence="3">
    <location>
        <begin position="60"/>
        <end position="101"/>
    </location>
</feature>
<keyword evidence="2" id="KW-0677">Repeat</keyword>
<dbReference type="InterPro" id="IPR036322">
    <property type="entry name" value="WD40_repeat_dom_sf"/>
</dbReference>
<dbReference type="OrthoDB" id="674604at2759"/>
<dbReference type="InterPro" id="IPR019775">
    <property type="entry name" value="WD40_repeat_CS"/>
</dbReference>
<feature type="non-terminal residue" evidence="4">
    <location>
        <position position="220"/>
    </location>
</feature>
<dbReference type="Proteomes" id="UP000724874">
    <property type="component" value="Unassembled WGS sequence"/>
</dbReference>
<dbReference type="InterPro" id="IPR015943">
    <property type="entry name" value="WD40/YVTN_repeat-like_dom_sf"/>
</dbReference>
<reference evidence="4" key="1">
    <citation type="submission" date="2020-11" db="EMBL/GenBank/DDBJ databases">
        <authorList>
            <consortium name="DOE Joint Genome Institute"/>
            <person name="Ahrendt S."/>
            <person name="Riley R."/>
            <person name="Andreopoulos W."/>
            <person name="LaButti K."/>
            <person name="Pangilinan J."/>
            <person name="Ruiz-duenas F.J."/>
            <person name="Barrasa J.M."/>
            <person name="Sanchez-Garcia M."/>
            <person name="Camarero S."/>
            <person name="Miyauchi S."/>
            <person name="Serrano A."/>
            <person name="Linde D."/>
            <person name="Babiker R."/>
            <person name="Drula E."/>
            <person name="Ayuso-Fernandez I."/>
            <person name="Pacheco R."/>
            <person name="Padilla G."/>
            <person name="Ferreira P."/>
            <person name="Barriuso J."/>
            <person name="Kellner H."/>
            <person name="Castanera R."/>
            <person name="Alfaro M."/>
            <person name="Ramirez L."/>
            <person name="Pisabarro A.G."/>
            <person name="Kuo A."/>
            <person name="Tritt A."/>
            <person name="Lipzen A."/>
            <person name="He G."/>
            <person name="Yan M."/>
            <person name="Ng V."/>
            <person name="Cullen D."/>
            <person name="Martin F."/>
            <person name="Rosso M.-N."/>
            <person name="Henrissat B."/>
            <person name="Hibbett D."/>
            <person name="Martinez A.T."/>
            <person name="Grigoriev I.V."/>
        </authorList>
    </citation>
    <scope>NUCLEOTIDE SEQUENCE</scope>
    <source>
        <strain evidence="4">AH 44721</strain>
    </source>
</reference>
<name>A0A9P5NBK2_GYMJU</name>
<gene>
    <name evidence="4" type="ORF">CPB84DRAFT_1714114</name>
</gene>
<dbReference type="PROSITE" id="PS50082">
    <property type="entry name" value="WD_REPEATS_2"/>
    <property type="match status" value="4"/>
</dbReference>
<dbReference type="SUPFAM" id="SSF50978">
    <property type="entry name" value="WD40 repeat-like"/>
    <property type="match status" value="1"/>
</dbReference>
<keyword evidence="1 3" id="KW-0853">WD repeat</keyword>
<organism evidence="4 5">
    <name type="scientific">Gymnopilus junonius</name>
    <name type="common">Spectacular rustgill mushroom</name>
    <name type="synonym">Gymnopilus spectabilis subsp. junonius</name>
    <dbReference type="NCBI Taxonomy" id="109634"/>
    <lineage>
        <taxon>Eukaryota</taxon>
        <taxon>Fungi</taxon>
        <taxon>Dikarya</taxon>
        <taxon>Basidiomycota</taxon>
        <taxon>Agaricomycotina</taxon>
        <taxon>Agaricomycetes</taxon>
        <taxon>Agaricomycetidae</taxon>
        <taxon>Agaricales</taxon>
        <taxon>Agaricineae</taxon>
        <taxon>Hymenogastraceae</taxon>
        <taxon>Gymnopilus</taxon>
    </lineage>
</organism>
<dbReference type="InterPro" id="IPR020472">
    <property type="entry name" value="WD40_PAC1"/>
</dbReference>
<dbReference type="Gene3D" id="2.130.10.10">
    <property type="entry name" value="YVTN repeat-like/Quinoprotein amine dehydrogenase"/>
    <property type="match status" value="2"/>
</dbReference>
<keyword evidence="5" id="KW-1185">Reference proteome</keyword>
<dbReference type="EMBL" id="JADNYJ010000141">
    <property type="protein sequence ID" value="KAF8880355.1"/>
    <property type="molecule type" value="Genomic_DNA"/>
</dbReference>
<dbReference type="SMART" id="SM00320">
    <property type="entry name" value="WD40"/>
    <property type="match status" value="4"/>
</dbReference>
<dbReference type="AlphaFoldDB" id="A0A9P5NBK2"/>
<feature type="repeat" description="WD" evidence="3">
    <location>
        <begin position="188"/>
        <end position="220"/>
    </location>
</feature>
<feature type="repeat" description="WD" evidence="3">
    <location>
        <begin position="24"/>
        <end position="58"/>
    </location>
</feature>
<proteinExistence type="predicted"/>
<dbReference type="Pfam" id="PF00400">
    <property type="entry name" value="WD40"/>
    <property type="match status" value="4"/>
</dbReference>
<comment type="caution">
    <text evidence="4">The sequence shown here is derived from an EMBL/GenBank/DDBJ whole genome shotgun (WGS) entry which is preliminary data.</text>
</comment>
<protein>
    <submittedName>
        <fullName evidence="4">WD40-repeat-containing domain protein</fullName>
    </submittedName>
</protein>
<accession>A0A9P5NBK2</accession>
<dbReference type="InterPro" id="IPR001680">
    <property type="entry name" value="WD40_rpt"/>
</dbReference>
<dbReference type="PROSITE" id="PS50294">
    <property type="entry name" value="WD_REPEATS_REGION"/>
    <property type="match status" value="3"/>
</dbReference>
<sequence>MPIQNPIQSASLRPLKSHVLKGRIRAVAFFPDGKRIVTGHQDGSAHIWNLDTGKEVGNPLEGHSQPVTNLGVLKGGNGVVTGGSDSKLTLFNMLSGKMITQLEGYSRTLLSPAWFPTMKRIVWTTHNTIYLRDIQDKSNVAAAETMSGHTHAVKSLAVHPGGKYLASGGEDKVLRVWDVCKRVEVGSSPLHPGAINNIAFSPDGDRILSISQMKTISLWS</sequence>
<dbReference type="PANTHER" id="PTHR19848">
    <property type="entry name" value="WD40 REPEAT PROTEIN"/>
    <property type="match status" value="1"/>
</dbReference>
<evidence type="ECO:0000256" key="2">
    <source>
        <dbReference type="ARBA" id="ARBA00022737"/>
    </source>
</evidence>
<evidence type="ECO:0000313" key="5">
    <source>
        <dbReference type="Proteomes" id="UP000724874"/>
    </source>
</evidence>
<dbReference type="PROSITE" id="PS00678">
    <property type="entry name" value="WD_REPEATS_1"/>
    <property type="match status" value="2"/>
</dbReference>
<evidence type="ECO:0000256" key="3">
    <source>
        <dbReference type="PROSITE-ProRule" id="PRU00221"/>
    </source>
</evidence>
<dbReference type="PANTHER" id="PTHR19848:SF8">
    <property type="entry name" value="F-BOX AND WD REPEAT DOMAIN CONTAINING 7"/>
    <property type="match status" value="1"/>
</dbReference>